<feature type="region of interest" description="Disordered" evidence="1">
    <location>
        <begin position="17"/>
        <end position="56"/>
    </location>
</feature>
<reference evidence="3" key="2">
    <citation type="submission" date="2020-10" db="UniProtKB">
        <authorList>
            <consortium name="WormBaseParasite"/>
        </authorList>
    </citation>
    <scope>IDENTIFICATION</scope>
</reference>
<keyword evidence="2" id="KW-1185">Reference proteome</keyword>
<proteinExistence type="predicted"/>
<name>A0A7E4V140_PANRE</name>
<protein>
    <submittedName>
        <fullName evidence="3">Tudor domain-containing protein</fullName>
    </submittedName>
</protein>
<evidence type="ECO:0000313" key="2">
    <source>
        <dbReference type="Proteomes" id="UP000492821"/>
    </source>
</evidence>
<dbReference type="WBParaSite" id="Pan_g15310.t1">
    <property type="protein sequence ID" value="Pan_g15310.t1"/>
    <property type="gene ID" value="Pan_g15310"/>
</dbReference>
<dbReference type="Proteomes" id="UP000492821">
    <property type="component" value="Unassembled WGS sequence"/>
</dbReference>
<dbReference type="AlphaFoldDB" id="A0A7E4V140"/>
<accession>A0A7E4V140</accession>
<evidence type="ECO:0000313" key="3">
    <source>
        <dbReference type="WBParaSite" id="Pan_g15310.t1"/>
    </source>
</evidence>
<sequence length="198" mass="22346">MPSFYVYVNSKELSPLTMAKDRTSGKVRSRASKSPSGSPKPKKVKPTQSLTPKPPNPYVFQTGDLVLALYTDTIAYAATVINVNNSDRTLRVRFALGGETKRFSWDRGLVSLMFLTKGTPINVADVTDLSCIAFLRRNVCLTEDYVPGELLEVQVNRRTEGYDWTLVCMEKYICFEKKVKSETRYDPPRKGIVRYGTI</sequence>
<organism evidence="2 3">
    <name type="scientific">Panagrellus redivivus</name>
    <name type="common">Microworm</name>
    <dbReference type="NCBI Taxonomy" id="6233"/>
    <lineage>
        <taxon>Eukaryota</taxon>
        <taxon>Metazoa</taxon>
        <taxon>Ecdysozoa</taxon>
        <taxon>Nematoda</taxon>
        <taxon>Chromadorea</taxon>
        <taxon>Rhabditida</taxon>
        <taxon>Tylenchina</taxon>
        <taxon>Panagrolaimomorpha</taxon>
        <taxon>Panagrolaimoidea</taxon>
        <taxon>Panagrolaimidae</taxon>
        <taxon>Panagrellus</taxon>
    </lineage>
</organism>
<evidence type="ECO:0000256" key="1">
    <source>
        <dbReference type="SAM" id="MobiDB-lite"/>
    </source>
</evidence>
<reference evidence="2" key="1">
    <citation type="journal article" date="2013" name="Genetics">
        <title>The draft genome and transcriptome of Panagrellus redivivus are shaped by the harsh demands of a free-living lifestyle.</title>
        <authorList>
            <person name="Srinivasan J."/>
            <person name="Dillman A.R."/>
            <person name="Macchietto M.G."/>
            <person name="Heikkinen L."/>
            <person name="Lakso M."/>
            <person name="Fracchia K.M."/>
            <person name="Antoshechkin I."/>
            <person name="Mortazavi A."/>
            <person name="Wong G."/>
            <person name="Sternberg P.W."/>
        </authorList>
    </citation>
    <scope>NUCLEOTIDE SEQUENCE [LARGE SCALE GENOMIC DNA]</scope>
    <source>
        <strain evidence="2">MT8872</strain>
    </source>
</reference>